<sequence>MSGRIQELEVALEKAQSASSAPHPFLRDAGYQDPLADISDPKAKYEADLESVSEKLGSLAIDRDGKAKYHGRTAGAEYLQGLMVDGQIAAKELGDPKRLGLPAEIVKMVESFPLGAYEPMHGTALFDTYLPSRECAIQLADLFYANIAWMYDPIPRADFERVMLQPVYQTPDRLASLSSIHAHSVSVFFMVLALGSVFDDGPSRELVAEQYHALGRAAFAMDSVVQGATCAALQALLLMVQFLYQADRSGNERRWLLMGLCAKVAQMIGLQRDSAGWNLDREEVQRRRTIFWELYTWDAWSSVSNGRPPALNLGHLDCRFPDDLASSTKEDGSIELGYHAWKFRYSAACMSMSVQRAFALQPFDYPSLLQLDKRIRTFPIPSHLRKPGQDTSESWNQHPTRAMQQYSVVCQCETTLLYIHRCYFAQALRESEEPLRHKYSQSVMAAYRSALALITNLKGLNAVHPKLTSRVWCFWSTFYTSCVILAAIVVESPGSTLAQIVLPELDDARLAYEEFSQLCRPPSTMTILDKLHARAHAAFDDHQRKLKNGETSLPLPKDGSSGVPDELDIVGGRTSVINKSAVSGNTGKHRQSSSPADAKLLAVAEPGVHDVEASDSHVAPPGAYSADPPLAYLTFFNTPAASAYGYTPVAALQPPYQAMQAGEETPSHYLPGAETLAFAPAPVHPQYNLPPHP</sequence>
<dbReference type="EMBL" id="MU275892">
    <property type="protein sequence ID" value="KAI0048133.1"/>
    <property type="molecule type" value="Genomic_DNA"/>
</dbReference>
<protein>
    <submittedName>
        <fullName evidence="1">Uncharacterized protein</fullName>
    </submittedName>
</protein>
<organism evidence="1 2">
    <name type="scientific">Auriscalpium vulgare</name>
    <dbReference type="NCBI Taxonomy" id="40419"/>
    <lineage>
        <taxon>Eukaryota</taxon>
        <taxon>Fungi</taxon>
        <taxon>Dikarya</taxon>
        <taxon>Basidiomycota</taxon>
        <taxon>Agaricomycotina</taxon>
        <taxon>Agaricomycetes</taxon>
        <taxon>Russulales</taxon>
        <taxon>Auriscalpiaceae</taxon>
        <taxon>Auriscalpium</taxon>
    </lineage>
</organism>
<comment type="caution">
    <text evidence="1">The sequence shown here is derived from an EMBL/GenBank/DDBJ whole genome shotgun (WGS) entry which is preliminary data.</text>
</comment>
<proteinExistence type="predicted"/>
<reference evidence="1" key="1">
    <citation type="submission" date="2021-02" db="EMBL/GenBank/DDBJ databases">
        <authorList>
            <consortium name="DOE Joint Genome Institute"/>
            <person name="Ahrendt S."/>
            <person name="Looney B.P."/>
            <person name="Miyauchi S."/>
            <person name="Morin E."/>
            <person name="Drula E."/>
            <person name="Courty P.E."/>
            <person name="Chicoki N."/>
            <person name="Fauchery L."/>
            <person name="Kohler A."/>
            <person name="Kuo A."/>
            <person name="Labutti K."/>
            <person name="Pangilinan J."/>
            <person name="Lipzen A."/>
            <person name="Riley R."/>
            <person name="Andreopoulos W."/>
            <person name="He G."/>
            <person name="Johnson J."/>
            <person name="Barry K.W."/>
            <person name="Grigoriev I.V."/>
            <person name="Nagy L."/>
            <person name="Hibbett D."/>
            <person name="Henrissat B."/>
            <person name="Matheny P.B."/>
            <person name="Labbe J."/>
            <person name="Martin F."/>
        </authorList>
    </citation>
    <scope>NUCLEOTIDE SEQUENCE</scope>
    <source>
        <strain evidence="1">FP105234-sp</strain>
    </source>
</reference>
<evidence type="ECO:0000313" key="1">
    <source>
        <dbReference type="EMBL" id="KAI0048133.1"/>
    </source>
</evidence>
<accession>A0ACB8RVF0</accession>
<evidence type="ECO:0000313" key="2">
    <source>
        <dbReference type="Proteomes" id="UP000814033"/>
    </source>
</evidence>
<reference evidence="1" key="2">
    <citation type="journal article" date="2022" name="New Phytol.">
        <title>Evolutionary transition to the ectomycorrhizal habit in the genomes of a hyperdiverse lineage of mushroom-forming fungi.</title>
        <authorList>
            <person name="Looney B."/>
            <person name="Miyauchi S."/>
            <person name="Morin E."/>
            <person name="Drula E."/>
            <person name="Courty P.E."/>
            <person name="Kohler A."/>
            <person name="Kuo A."/>
            <person name="LaButti K."/>
            <person name="Pangilinan J."/>
            <person name="Lipzen A."/>
            <person name="Riley R."/>
            <person name="Andreopoulos W."/>
            <person name="He G."/>
            <person name="Johnson J."/>
            <person name="Nolan M."/>
            <person name="Tritt A."/>
            <person name="Barry K.W."/>
            <person name="Grigoriev I.V."/>
            <person name="Nagy L.G."/>
            <person name="Hibbett D."/>
            <person name="Henrissat B."/>
            <person name="Matheny P.B."/>
            <person name="Labbe J."/>
            <person name="Martin F.M."/>
        </authorList>
    </citation>
    <scope>NUCLEOTIDE SEQUENCE</scope>
    <source>
        <strain evidence="1">FP105234-sp</strain>
    </source>
</reference>
<dbReference type="Proteomes" id="UP000814033">
    <property type="component" value="Unassembled WGS sequence"/>
</dbReference>
<gene>
    <name evidence="1" type="ORF">FA95DRAFT_1127130</name>
</gene>
<keyword evidence="2" id="KW-1185">Reference proteome</keyword>
<name>A0ACB8RVF0_9AGAM</name>